<organism evidence="2 3">
    <name type="scientific">Candidatus Abyssobacteria bacterium SURF_17</name>
    <dbReference type="NCBI Taxonomy" id="2093361"/>
    <lineage>
        <taxon>Bacteria</taxon>
        <taxon>Pseudomonadati</taxon>
        <taxon>Candidatus Hydrogenedentota</taxon>
        <taxon>Candidatus Abyssobacteria</taxon>
    </lineage>
</organism>
<sequence>MLRALFWKEWRELWILPVGAAPVAAAIFFLLVDENARLGPGIWWVTFSMWLWPAAFFVPLHLHAREAELKRADFVLSRPIDRFRLWCFRQATGITILAACGLALFAVTFALSLAHPKPPKYPAEVTSILLTSICFSVFLYSLSSVMSTSIKRQATAMASLLLAILILSILSMFTSILLDSFDELLYLVWFSTRALLLLLSPVLLFASLAAFAGGNLRRRTWSRIVTTYTAFGVLAFAPAIIWLTYHSSEISAAVSRPQKKAKIPASKLIVHNVSKGGNLILLSTSSPSALVLVDLSARKLTTIAEGRVSDASMREDRDLCVYAKSGRIPFSRLRAIILSDVHGHNKKLLFRYPWYYPFPRLPAWSPDGTYLAQVWEDFGTSQASGFVAMYRVDGNLIGRHEVPVLESSLLESLGWDAESRYYFRKSVKKRGDHIRSSWRMRPNNLVPEQVHFLPNEGGSYISLSPDGRWAAYAKPSNEYPENRTLSVCDILSEKTILLSDDIYTLKWSADGKLLAYFEGTVREAQGDEQVRRPLRLVVYELGTGESQSFPLESVRRANRLQAFSPTNQYLLLKDVTREYSNEDARRYAQALGLDKPNLYVLAFDSGIFTPVQPPQAPTKDWPDSVHWISGDRLLWGIKDRLIVTDAVGSNPKGILRFEGGQFHFNGGAES</sequence>
<comment type="caution">
    <text evidence="2">The sequence shown here is derived from an EMBL/GenBank/DDBJ whole genome shotgun (WGS) entry which is preliminary data.</text>
</comment>
<keyword evidence="1" id="KW-0472">Membrane</keyword>
<evidence type="ECO:0000313" key="2">
    <source>
        <dbReference type="EMBL" id="RJP68487.1"/>
    </source>
</evidence>
<evidence type="ECO:0000256" key="1">
    <source>
        <dbReference type="SAM" id="Phobius"/>
    </source>
</evidence>
<dbReference type="EMBL" id="QZKI01000091">
    <property type="protein sequence ID" value="RJP68487.1"/>
    <property type="molecule type" value="Genomic_DNA"/>
</dbReference>
<dbReference type="Proteomes" id="UP000285961">
    <property type="component" value="Unassembled WGS sequence"/>
</dbReference>
<feature type="transmembrane region" description="Helical" evidence="1">
    <location>
        <begin position="184"/>
        <end position="212"/>
    </location>
</feature>
<keyword evidence="1" id="KW-1133">Transmembrane helix</keyword>
<feature type="transmembrane region" description="Helical" evidence="1">
    <location>
        <begin position="12"/>
        <end position="30"/>
    </location>
</feature>
<proteinExistence type="predicted"/>
<protein>
    <submittedName>
        <fullName evidence="2">Uncharacterized protein</fullName>
    </submittedName>
</protein>
<feature type="transmembrane region" description="Helical" evidence="1">
    <location>
        <begin position="224"/>
        <end position="245"/>
    </location>
</feature>
<feature type="transmembrane region" description="Helical" evidence="1">
    <location>
        <begin position="125"/>
        <end position="142"/>
    </location>
</feature>
<feature type="transmembrane region" description="Helical" evidence="1">
    <location>
        <begin position="91"/>
        <end position="113"/>
    </location>
</feature>
<dbReference type="AlphaFoldDB" id="A0A419EVR5"/>
<name>A0A419EVR5_9BACT</name>
<dbReference type="InterPro" id="IPR011042">
    <property type="entry name" value="6-blade_b-propeller_TolB-like"/>
</dbReference>
<feature type="transmembrane region" description="Helical" evidence="1">
    <location>
        <begin position="154"/>
        <end position="178"/>
    </location>
</feature>
<keyword evidence="1" id="KW-0812">Transmembrane</keyword>
<gene>
    <name evidence="2" type="ORF">C4532_12635</name>
</gene>
<evidence type="ECO:0000313" key="3">
    <source>
        <dbReference type="Proteomes" id="UP000285961"/>
    </source>
</evidence>
<accession>A0A419EVR5</accession>
<reference evidence="2 3" key="1">
    <citation type="journal article" date="2017" name="ISME J.">
        <title>Energy and carbon metabolisms in a deep terrestrial subsurface fluid microbial community.</title>
        <authorList>
            <person name="Momper L."/>
            <person name="Jungbluth S.P."/>
            <person name="Lee M.D."/>
            <person name="Amend J.P."/>
        </authorList>
    </citation>
    <scope>NUCLEOTIDE SEQUENCE [LARGE SCALE GENOMIC DNA]</scope>
    <source>
        <strain evidence="2">SURF_17</strain>
    </source>
</reference>
<dbReference type="SUPFAM" id="SSF82171">
    <property type="entry name" value="DPP6 N-terminal domain-like"/>
    <property type="match status" value="1"/>
</dbReference>
<dbReference type="Gene3D" id="2.120.10.30">
    <property type="entry name" value="TolB, C-terminal domain"/>
    <property type="match status" value="1"/>
</dbReference>
<feature type="transmembrane region" description="Helical" evidence="1">
    <location>
        <begin position="42"/>
        <end position="62"/>
    </location>
</feature>